<feature type="compositionally biased region" description="Basic and acidic residues" evidence="1">
    <location>
        <begin position="139"/>
        <end position="150"/>
    </location>
</feature>
<evidence type="ECO:0000256" key="1">
    <source>
        <dbReference type="SAM" id="MobiDB-lite"/>
    </source>
</evidence>
<dbReference type="Proteomes" id="UP000549394">
    <property type="component" value="Unassembled WGS sequence"/>
</dbReference>
<gene>
    <name evidence="2" type="ORF">DGYR_LOCUS8655</name>
</gene>
<dbReference type="AlphaFoldDB" id="A0A7I8W1E7"/>
<accession>A0A7I8W1E7</accession>
<organism evidence="2 3">
    <name type="scientific">Dimorphilus gyrociliatus</name>
    <dbReference type="NCBI Taxonomy" id="2664684"/>
    <lineage>
        <taxon>Eukaryota</taxon>
        <taxon>Metazoa</taxon>
        <taxon>Spiralia</taxon>
        <taxon>Lophotrochozoa</taxon>
        <taxon>Annelida</taxon>
        <taxon>Polychaeta</taxon>
        <taxon>Polychaeta incertae sedis</taxon>
        <taxon>Dinophilidae</taxon>
        <taxon>Dimorphilus</taxon>
    </lineage>
</organism>
<evidence type="ECO:0000313" key="2">
    <source>
        <dbReference type="EMBL" id="CAD5120576.1"/>
    </source>
</evidence>
<sequence length="197" mass="22921">MLMLESEFELFTYLNFVHTCAKRAGTVVDRTIDLEADEEFPEFNDDVFLNDPYLSSLIRDRTLNMVPNKLESIDKPVALHYQELIEQSNAKFPKILTEKQVLLKYQEMKEQMKYLDEEEKRFKAYEKLLNCPRQIKNWDVYDKPPPRPESDSSPSTPIQTSPGKVKSYRGGRRSGRASRNLQVSSSQNLKAKAFFDA</sequence>
<protein>
    <submittedName>
        <fullName evidence="2">DgyrCDS9141</fullName>
    </submittedName>
</protein>
<proteinExistence type="predicted"/>
<feature type="region of interest" description="Disordered" evidence="1">
    <location>
        <begin position="138"/>
        <end position="185"/>
    </location>
</feature>
<comment type="caution">
    <text evidence="2">The sequence shown here is derived from an EMBL/GenBank/DDBJ whole genome shotgun (WGS) entry which is preliminary data.</text>
</comment>
<dbReference type="EMBL" id="CAJFCJ010000012">
    <property type="protein sequence ID" value="CAD5120576.1"/>
    <property type="molecule type" value="Genomic_DNA"/>
</dbReference>
<keyword evidence="3" id="KW-1185">Reference proteome</keyword>
<name>A0A7I8W1E7_9ANNE</name>
<reference evidence="2 3" key="1">
    <citation type="submission" date="2020-08" db="EMBL/GenBank/DDBJ databases">
        <authorList>
            <person name="Hejnol A."/>
        </authorList>
    </citation>
    <scope>NUCLEOTIDE SEQUENCE [LARGE SCALE GENOMIC DNA]</scope>
</reference>
<evidence type="ECO:0000313" key="3">
    <source>
        <dbReference type="Proteomes" id="UP000549394"/>
    </source>
</evidence>
<feature type="compositionally biased region" description="Basic residues" evidence="1">
    <location>
        <begin position="166"/>
        <end position="176"/>
    </location>
</feature>